<dbReference type="RefSeq" id="WP_317774776.1">
    <property type="nucleotide sequence ID" value="NZ_JAWMAJ010000181.1"/>
</dbReference>
<name>A0ABU4FM39_9ACTN</name>
<dbReference type="InterPro" id="IPR032722">
    <property type="entry name" value="Deaminase_XOO_2897"/>
</dbReference>
<dbReference type="EMBL" id="JAWMAJ010000181">
    <property type="protein sequence ID" value="MDV7221604.1"/>
    <property type="molecule type" value="Genomic_DNA"/>
</dbReference>
<feature type="non-terminal residue" evidence="2">
    <location>
        <position position="1"/>
    </location>
</feature>
<reference evidence="2 3" key="1">
    <citation type="submission" date="2023-10" db="EMBL/GenBank/DDBJ databases">
        <title>Characterization of rhizosphere-enriched actinobacteria from wheat plants lab-grown on chernevaya soil.</title>
        <authorList>
            <person name="Tikhonova E.N."/>
            <person name="Konopkin A."/>
            <person name="Kravchenko I.K."/>
        </authorList>
    </citation>
    <scope>NUCLEOTIDE SEQUENCE [LARGE SCALE GENOMIC DNA]</scope>
    <source>
        <strain evidence="2 3">RR29</strain>
    </source>
</reference>
<dbReference type="Proteomes" id="UP001187346">
    <property type="component" value="Unassembled WGS sequence"/>
</dbReference>
<protein>
    <submittedName>
        <fullName evidence="2">Nucleic acid/nucleotide deaminase domain-containing protein</fullName>
    </submittedName>
</protein>
<evidence type="ECO:0000256" key="1">
    <source>
        <dbReference type="SAM" id="MobiDB-lite"/>
    </source>
</evidence>
<evidence type="ECO:0000313" key="2">
    <source>
        <dbReference type="EMBL" id="MDV7221604.1"/>
    </source>
</evidence>
<sequence length="444" mass="47539">ADQAALDAAAARAAATEAEQAATAARAAADRADTAATEAEQAAKDADKYATEAQEAADRAERQDKAGQLETGTVVDEVGGSIGNMFYVVDHLEKIGDPQTVRKTDGCDGWIDKLFYKGDCTITTKIRFKAILDLYMCTAQDLDLEQYRCPSGATVYLGEYPTKELSTEVTHTITIAEFQSNIDPVDILFGSWIKCVQKIAPGGASGSLSGCAWAAVDVASLFAGKILRPIADAVRAVDAAARTGLGFTEAYQALRALGLADDVVLRIGIKGLDELVETCTRVRTSLTSRASVAAGGCPTGLIAYNSDEMSRLAYEFRTESGYFGPDHNIAVAKVPGWNDPRTGDYVIGNSGFTGHSETTILDKLKARNIDPKTIEALYTERQPCPNCGSALDDALAPGTPVTWSVPYHPSYWKEAETLLGRYIDRARGRRLAKSATTDPQGKER</sequence>
<accession>A0ABU4FM39</accession>
<gene>
    <name evidence="2" type="ORF">R5A26_37255</name>
</gene>
<dbReference type="Pfam" id="PF14440">
    <property type="entry name" value="XOO_2897-deam"/>
    <property type="match status" value="1"/>
</dbReference>
<comment type="caution">
    <text evidence="2">The sequence shown here is derived from an EMBL/GenBank/DDBJ whole genome shotgun (WGS) entry which is preliminary data.</text>
</comment>
<feature type="region of interest" description="Disordered" evidence="1">
    <location>
        <begin position="25"/>
        <end position="69"/>
    </location>
</feature>
<feature type="compositionally biased region" description="Basic and acidic residues" evidence="1">
    <location>
        <begin position="41"/>
        <end position="67"/>
    </location>
</feature>
<organism evidence="2 3">
    <name type="scientific">Streptomyces prunicolor</name>
    <dbReference type="NCBI Taxonomy" id="67348"/>
    <lineage>
        <taxon>Bacteria</taxon>
        <taxon>Bacillati</taxon>
        <taxon>Actinomycetota</taxon>
        <taxon>Actinomycetes</taxon>
        <taxon>Kitasatosporales</taxon>
        <taxon>Streptomycetaceae</taxon>
        <taxon>Streptomyces</taxon>
    </lineage>
</organism>
<proteinExistence type="predicted"/>
<keyword evidence="3" id="KW-1185">Reference proteome</keyword>
<evidence type="ECO:0000313" key="3">
    <source>
        <dbReference type="Proteomes" id="UP001187346"/>
    </source>
</evidence>